<protein>
    <submittedName>
        <fullName evidence="2">Uncharacterized protein</fullName>
    </submittedName>
</protein>
<reference evidence="2" key="2">
    <citation type="submission" date="2024-01" db="EMBL/GenBank/DDBJ databases">
        <title>Comparative genomics of Cryptococcus and Kwoniella reveals pathogenesis evolution and contrasting modes of karyotype evolution via chromosome fusion or intercentromeric recombination.</title>
        <authorList>
            <person name="Coelho M.A."/>
            <person name="David-Palma M."/>
            <person name="Shea T."/>
            <person name="Bowers K."/>
            <person name="Mcginley-Smith S."/>
            <person name="Mohammad A.W."/>
            <person name="Gnirke A."/>
            <person name="Yurkov A.M."/>
            <person name="Nowrousian M."/>
            <person name="Sun S."/>
            <person name="Cuomo C.A."/>
            <person name="Heitman J."/>
        </authorList>
    </citation>
    <scope>NUCLEOTIDE SEQUENCE</scope>
    <source>
        <strain evidence="2">IND107</strain>
    </source>
</reference>
<feature type="compositionally biased region" description="Basic and acidic residues" evidence="1">
    <location>
        <begin position="160"/>
        <end position="189"/>
    </location>
</feature>
<proteinExistence type="predicted"/>
<dbReference type="RefSeq" id="XP_066611290.1">
    <property type="nucleotide sequence ID" value="XM_066760529.1"/>
</dbReference>
<dbReference type="GeneID" id="91992937"/>
<feature type="compositionally biased region" description="Basic and acidic residues" evidence="1">
    <location>
        <begin position="85"/>
        <end position="107"/>
    </location>
</feature>
<feature type="compositionally biased region" description="Basic and acidic residues" evidence="1">
    <location>
        <begin position="459"/>
        <end position="471"/>
    </location>
</feature>
<feature type="compositionally biased region" description="Basic and acidic residues" evidence="1">
    <location>
        <begin position="406"/>
        <end position="417"/>
    </location>
</feature>
<feature type="compositionally biased region" description="Polar residues" evidence="1">
    <location>
        <begin position="318"/>
        <end position="333"/>
    </location>
</feature>
<evidence type="ECO:0000313" key="2">
    <source>
        <dbReference type="EMBL" id="KAL0241908.1"/>
    </source>
</evidence>
<dbReference type="Proteomes" id="UP000054399">
    <property type="component" value="Unassembled WGS sequence"/>
</dbReference>
<accession>A0ABR3BKG5</accession>
<organism evidence="2 3">
    <name type="scientific">Cryptococcus tetragattii IND107</name>
    <dbReference type="NCBI Taxonomy" id="1296105"/>
    <lineage>
        <taxon>Eukaryota</taxon>
        <taxon>Fungi</taxon>
        <taxon>Dikarya</taxon>
        <taxon>Basidiomycota</taxon>
        <taxon>Agaricomycotina</taxon>
        <taxon>Tremellomycetes</taxon>
        <taxon>Tremellales</taxon>
        <taxon>Cryptococcaceae</taxon>
        <taxon>Cryptococcus</taxon>
        <taxon>Cryptococcus gattii species complex</taxon>
    </lineage>
</organism>
<feature type="compositionally biased region" description="Low complexity" evidence="1">
    <location>
        <begin position="61"/>
        <end position="71"/>
    </location>
</feature>
<feature type="compositionally biased region" description="Basic and acidic residues" evidence="1">
    <location>
        <begin position="282"/>
        <end position="298"/>
    </location>
</feature>
<sequence length="483" mass="53215">MSFTPYGFVPERIYNSRQTRSGTSSDSIPTTPITRRSTKRDDDSTVPYSDRRRRQPRPTESSSLLSDQSTSAPITRPSTLASSEDVGKDTGNLRDIEETMKSTKLDEALETEVTTVPSSPPTDAITGLPATEGEASQAPTETNPTETLPSMNDTQDGPPAEERRQPDIDWDATDRAAETRPQRGKKEATMTRSSGTRSTRTSAGKFWLFGGTPKAPPRRGSKTSQSKSSKAGGGSSTGGTEAGTDVKTKSTDDPVLNKQDKKRADTFPLDRTSHTAKASSSAKEKSRRETVPLKRRETAPPAISTSRSRRTDTVSSTKPSSSLGRTISLSIDGQTLDDLLGGPPKPRRRTNSGFSLFAKPKKAESSQSKSWVTKVTIPNEDDDLPLLSWMQKGGFSWPSEQPEDWDPVKEAPRGVGFDKVDDSKRLSRLWPDDRNDLKRWAWEKFIDYRQEFDQYRAKEAVAESSKRRGDDIQPASPEPPRGE</sequence>
<feature type="compositionally biased region" description="Polar residues" evidence="1">
    <location>
        <begin position="72"/>
        <end position="82"/>
    </location>
</feature>
<evidence type="ECO:0000313" key="3">
    <source>
        <dbReference type="Proteomes" id="UP000054399"/>
    </source>
</evidence>
<feature type="region of interest" description="Disordered" evidence="1">
    <location>
        <begin position="459"/>
        <end position="483"/>
    </location>
</feature>
<evidence type="ECO:0000256" key="1">
    <source>
        <dbReference type="SAM" id="MobiDB-lite"/>
    </source>
</evidence>
<feature type="compositionally biased region" description="Low complexity" evidence="1">
    <location>
        <begin position="191"/>
        <end position="202"/>
    </location>
</feature>
<dbReference type="EMBL" id="ATAM02000012">
    <property type="protein sequence ID" value="KAL0241908.1"/>
    <property type="molecule type" value="Genomic_DNA"/>
</dbReference>
<feature type="compositionally biased region" description="Gly residues" evidence="1">
    <location>
        <begin position="231"/>
        <end position="241"/>
    </location>
</feature>
<feature type="region of interest" description="Disordered" evidence="1">
    <location>
        <begin position="1"/>
        <end position="373"/>
    </location>
</feature>
<comment type="caution">
    <text evidence="2">The sequence shown here is derived from an EMBL/GenBank/DDBJ whole genome shotgun (WGS) entry which is preliminary data.</text>
</comment>
<feature type="compositionally biased region" description="Low complexity" evidence="1">
    <location>
        <begin position="21"/>
        <end position="34"/>
    </location>
</feature>
<feature type="region of interest" description="Disordered" evidence="1">
    <location>
        <begin position="392"/>
        <end position="417"/>
    </location>
</feature>
<reference evidence="2" key="1">
    <citation type="submission" date="2015-01" db="EMBL/GenBank/DDBJ databases">
        <authorList>
            <consortium name="The Broad Institute Genomics Platform"/>
            <person name="Cuomo C."/>
            <person name="Litvintseva A."/>
            <person name="Chen Y."/>
            <person name="Heitman J."/>
            <person name="Sun S."/>
            <person name="Springer D."/>
            <person name="Dromer F."/>
            <person name="Young S."/>
            <person name="Zeng Q."/>
            <person name="Gargeya S."/>
            <person name="Abouelleil A."/>
            <person name="Alvarado L."/>
            <person name="Chapman S.B."/>
            <person name="Gainer-Dewar J."/>
            <person name="Goldberg J."/>
            <person name="Griggs A."/>
            <person name="Gujja S."/>
            <person name="Hansen M."/>
            <person name="Howarth C."/>
            <person name="Imamovic A."/>
            <person name="Larimer J."/>
            <person name="Murphy C."/>
            <person name="Naylor J."/>
            <person name="Pearson M."/>
            <person name="Priest M."/>
            <person name="Roberts A."/>
            <person name="Saif S."/>
            <person name="Shea T."/>
            <person name="Sykes S."/>
            <person name="Wortman J."/>
            <person name="Nusbaum C."/>
            <person name="Birren B."/>
        </authorList>
    </citation>
    <scope>NUCLEOTIDE SEQUENCE</scope>
    <source>
        <strain evidence="2">IND107</strain>
    </source>
</reference>
<name>A0ABR3BKG5_9TREE</name>
<feature type="compositionally biased region" description="Polar residues" evidence="1">
    <location>
        <begin position="137"/>
        <end position="155"/>
    </location>
</feature>
<keyword evidence="3" id="KW-1185">Reference proteome</keyword>
<gene>
    <name evidence="2" type="ORF">I308_106082</name>
</gene>